<dbReference type="GO" id="GO:0005634">
    <property type="term" value="C:nucleus"/>
    <property type="evidence" value="ECO:0007669"/>
    <property type="project" value="UniProtKB-SubCell"/>
</dbReference>
<evidence type="ECO:0000256" key="2">
    <source>
        <dbReference type="ARBA" id="ARBA00023015"/>
    </source>
</evidence>
<keyword evidence="4" id="KW-0804">Transcription</keyword>
<dbReference type="PANTHER" id="PTHR31920:SF147">
    <property type="entry name" value="TF-B3 DOMAIN-CONTAINING PROTEIN"/>
    <property type="match status" value="1"/>
</dbReference>
<accession>A0A9Q0J8U5</accession>
<dbReference type="EMBL" id="JAKUCV010005157">
    <property type="protein sequence ID" value="KAJ4832322.1"/>
    <property type="molecule type" value="Genomic_DNA"/>
</dbReference>
<evidence type="ECO:0000313" key="8">
    <source>
        <dbReference type="EMBL" id="KAJ4832322.1"/>
    </source>
</evidence>
<name>A0A9Q0J8U5_9ROSI</name>
<dbReference type="AlphaFoldDB" id="A0A9Q0J8U5"/>
<keyword evidence="3" id="KW-0238">DNA-binding</keyword>
<reference evidence="8" key="1">
    <citation type="submission" date="2022-02" db="EMBL/GenBank/DDBJ databases">
        <authorList>
            <person name="Henning P.M."/>
            <person name="McCubbin A.G."/>
            <person name="Shore J.S."/>
        </authorList>
    </citation>
    <scope>NUCLEOTIDE SEQUENCE</scope>
    <source>
        <strain evidence="8">F60SS</strain>
        <tissue evidence="8">Leaves</tissue>
    </source>
</reference>
<protein>
    <recommendedName>
        <fullName evidence="7">TF-B3 domain-containing protein</fullName>
    </recommendedName>
</protein>
<dbReference type="GO" id="GO:0003677">
    <property type="term" value="F:DNA binding"/>
    <property type="evidence" value="ECO:0007669"/>
    <property type="project" value="UniProtKB-KW"/>
</dbReference>
<dbReference type="PANTHER" id="PTHR31920">
    <property type="entry name" value="B3 DOMAIN-CONTAINING"/>
    <property type="match status" value="1"/>
</dbReference>
<dbReference type="InterPro" id="IPR050655">
    <property type="entry name" value="Plant_B3_domain"/>
</dbReference>
<keyword evidence="2" id="KW-0805">Transcription regulation</keyword>
<organism evidence="8 9">
    <name type="scientific">Turnera subulata</name>
    <dbReference type="NCBI Taxonomy" id="218843"/>
    <lineage>
        <taxon>Eukaryota</taxon>
        <taxon>Viridiplantae</taxon>
        <taxon>Streptophyta</taxon>
        <taxon>Embryophyta</taxon>
        <taxon>Tracheophyta</taxon>
        <taxon>Spermatophyta</taxon>
        <taxon>Magnoliopsida</taxon>
        <taxon>eudicotyledons</taxon>
        <taxon>Gunneridae</taxon>
        <taxon>Pentapetalae</taxon>
        <taxon>rosids</taxon>
        <taxon>fabids</taxon>
        <taxon>Malpighiales</taxon>
        <taxon>Passifloraceae</taxon>
        <taxon>Turnera</taxon>
    </lineage>
</organism>
<reference evidence="8" key="2">
    <citation type="journal article" date="2023" name="Plants (Basel)">
        <title>Annotation of the Turnera subulata (Passifloraceae) Draft Genome Reveals the S-Locus Evolved after the Divergence of Turneroideae from Passifloroideae in a Stepwise Manner.</title>
        <authorList>
            <person name="Henning P.M."/>
            <person name="Roalson E.H."/>
            <person name="Mir W."/>
            <person name="McCubbin A.G."/>
            <person name="Shore J.S."/>
        </authorList>
    </citation>
    <scope>NUCLEOTIDE SEQUENCE</scope>
    <source>
        <strain evidence="8">F60SS</strain>
    </source>
</reference>
<feature type="domain" description="TF-B3" evidence="7">
    <location>
        <begin position="207"/>
        <end position="273"/>
    </location>
</feature>
<evidence type="ECO:0000259" key="7">
    <source>
        <dbReference type="PROSITE" id="PS50863"/>
    </source>
</evidence>
<dbReference type="Proteomes" id="UP001141552">
    <property type="component" value="Unassembled WGS sequence"/>
</dbReference>
<dbReference type="PROSITE" id="PS50863">
    <property type="entry name" value="B3"/>
    <property type="match status" value="2"/>
</dbReference>
<dbReference type="InterPro" id="IPR015300">
    <property type="entry name" value="DNA-bd_pseudobarrel_sf"/>
</dbReference>
<comment type="subcellular location">
    <subcellularLocation>
        <location evidence="1">Nucleus</location>
    </subcellularLocation>
</comment>
<evidence type="ECO:0000256" key="6">
    <source>
        <dbReference type="SAM" id="MobiDB-lite"/>
    </source>
</evidence>
<gene>
    <name evidence="8" type="ORF">Tsubulata_024877</name>
</gene>
<feature type="domain" description="TF-B3" evidence="7">
    <location>
        <begin position="17"/>
        <end position="93"/>
    </location>
</feature>
<evidence type="ECO:0000313" key="9">
    <source>
        <dbReference type="Proteomes" id="UP001141552"/>
    </source>
</evidence>
<proteinExistence type="predicted"/>
<evidence type="ECO:0000256" key="1">
    <source>
        <dbReference type="ARBA" id="ARBA00004123"/>
    </source>
</evidence>
<dbReference type="SMART" id="SM01019">
    <property type="entry name" value="B3"/>
    <property type="match status" value="2"/>
</dbReference>
<sequence>MLACNMLSSLFMWKRRMPDKFAMKFGGELSDITCIYDPDGIAWEMTLTKSPNHIWFDGGWQEFVEHYSIRYRHLLVFRYEGSSTFRVRIFDMTGCVIEYPSFDGGNEHQIEDDDDNDSVEVIASITYPNASRGKSKKSHISSEKELHSSLASQGTQESKRGTIQAARMLKSAHPYITITMNPYYISNGYLFLQHLSRPFAAAYLFPSRSVKLQAGDGREWSVRAFMGEKRMTLTTGWKDFVRENKLEVGDVCVFEVISRTNTRVLKVSISSSN</sequence>
<dbReference type="CDD" id="cd10017">
    <property type="entry name" value="B3_DNA"/>
    <property type="match status" value="2"/>
</dbReference>
<comment type="caution">
    <text evidence="8">The sequence shown here is derived from an EMBL/GenBank/DDBJ whole genome shotgun (WGS) entry which is preliminary data.</text>
</comment>
<keyword evidence="9" id="KW-1185">Reference proteome</keyword>
<dbReference type="Pfam" id="PF02362">
    <property type="entry name" value="B3"/>
    <property type="match status" value="2"/>
</dbReference>
<evidence type="ECO:0000256" key="3">
    <source>
        <dbReference type="ARBA" id="ARBA00023125"/>
    </source>
</evidence>
<evidence type="ECO:0000256" key="5">
    <source>
        <dbReference type="ARBA" id="ARBA00023242"/>
    </source>
</evidence>
<dbReference type="SUPFAM" id="SSF101936">
    <property type="entry name" value="DNA-binding pseudobarrel domain"/>
    <property type="match status" value="2"/>
</dbReference>
<dbReference type="InterPro" id="IPR003340">
    <property type="entry name" value="B3_DNA-bd"/>
</dbReference>
<evidence type="ECO:0000256" key="4">
    <source>
        <dbReference type="ARBA" id="ARBA00023163"/>
    </source>
</evidence>
<keyword evidence="5" id="KW-0539">Nucleus</keyword>
<dbReference type="OrthoDB" id="1688597at2759"/>
<feature type="region of interest" description="Disordered" evidence="6">
    <location>
        <begin position="130"/>
        <end position="159"/>
    </location>
</feature>
<dbReference type="Gene3D" id="2.40.330.10">
    <property type="entry name" value="DNA-binding pseudobarrel domain"/>
    <property type="match status" value="2"/>
</dbReference>